<dbReference type="PANTHER" id="PTHR43333">
    <property type="entry name" value="2-HACID_DH_C DOMAIN-CONTAINING PROTEIN"/>
    <property type="match status" value="1"/>
</dbReference>
<evidence type="ECO:0000313" key="5">
    <source>
        <dbReference type="Proteomes" id="UP000321638"/>
    </source>
</evidence>
<dbReference type="Pfam" id="PF02826">
    <property type="entry name" value="2-Hacid_dh_C"/>
    <property type="match status" value="1"/>
</dbReference>
<dbReference type="AlphaFoldDB" id="A0A5C8PKN5"/>
<protein>
    <submittedName>
        <fullName evidence="4">D-2-hydroxyacid dehydrogenase</fullName>
    </submittedName>
</protein>
<feature type="domain" description="D-isomer specific 2-hydroxyacid dehydrogenase NAD-binding" evidence="3">
    <location>
        <begin position="198"/>
        <end position="369"/>
    </location>
</feature>
<name>A0A5C8PKN5_9HYPH</name>
<reference evidence="4 5" key="1">
    <citation type="submission" date="2019-06" db="EMBL/GenBank/DDBJ databases">
        <title>New taxonomy in bacterial strain CC-CFT640, isolated from vineyard.</title>
        <authorList>
            <person name="Lin S.-Y."/>
            <person name="Tsai C.-F."/>
            <person name="Young C.-C."/>
        </authorList>
    </citation>
    <scope>NUCLEOTIDE SEQUENCE [LARGE SCALE GENOMIC DNA]</scope>
    <source>
        <strain evidence="4 5">CC-CFT640</strain>
    </source>
</reference>
<dbReference type="PANTHER" id="PTHR43333:SF1">
    <property type="entry name" value="D-ISOMER SPECIFIC 2-HYDROXYACID DEHYDROGENASE NAD-BINDING DOMAIN-CONTAINING PROTEIN"/>
    <property type="match status" value="1"/>
</dbReference>
<keyword evidence="1" id="KW-0560">Oxidoreductase</keyword>
<dbReference type="OrthoDB" id="9793626at2"/>
<dbReference type="InterPro" id="IPR029753">
    <property type="entry name" value="D-isomer_DH_CS"/>
</dbReference>
<accession>A0A5C8PKN5</accession>
<dbReference type="GO" id="GO:0051287">
    <property type="term" value="F:NAD binding"/>
    <property type="evidence" value="ECO:0007669"/>
    <property type="project" value="InterPro"/>
</dbReference>
<keyword evidence="2" id="KW-0520">NAD</keyword>
<organism evidence="4 5">
    <name type="scientific">Vineibacter terrae</name>
    <dbReference type="NCBI Taxonomy" id="2586908"/>
    <lineage>
        <taxon>Bacteria</taxon>
        <taxon>Pseudomonadati</taxon>
        <taxon>Pseudomonadota</taxon>
        <taxon>Alphaproteobacteria</taxon>
        <taxon>Hyphomicrobiales</taxon>
        <taxon>Vineibacter</taxon>
    </lineage>
</organism>
<evidence type="ECO:0000313" key="4">
    <source>
        <dbReference type="EMBL" id="TXL73961.1"/>
    </source>
</evidence>
<dbReference type="Proteomes" id="UP000321638">
    <property type="component" value="Unassembled WGS sequence"/>
</dbReference>
<dbReference type="GO" id="GO:0016616">
    <property type="term" value="F:oxidoreductase activity, acting on the CH-OH group of donors, NAD or NADP as acceptor"/>
    <property type="evidence" value="ECO:0007669"/>
    <property type="project" value="UniProtKB-ARBA"/>
</dbReference>
<dbReference type="CDD" id="cd05300">
    <property type="entry name" value="2-Hacid_dh_1"/>
    <property type="match status" value="1"/>
</dbReference>
<gene>
    <name evidence="4" type="ORF">FHP25_18720</name>
</gene>
<dbReference type="SUPFAM" id="SSF51735">
    <property type="entry name" value="NAD(P)-binding Rossmann-fold domains"/>
    <property type="match status" value="1"/>
</dbReference>
<dbReference type="InterPro" id="IPR006140">
    <property type="entry name" value="D-isomer_DH_NAD-bd"/>
</dbReference>
<proteinExistence type="predicted"/>
<comment type="caution">
    <text evidence="4">The sequence shown here is derived from an EMBL/GenBank/DDBJ whole genome shotgun (WGS) entry which is preliminary data.</text>
</comment>
<dbReference type="InterPro" id="IPR036291">
    <property type="entry name" value="NAD(P)-bd_dom_sf"/>
</dbReference>
<dbReference type="Gene3D" id="3.40.50.720">
    <property type="entry name" value="NAD(P)-binding Rossmann-like Domain"/>
    <property type="match status" value="2"/>
</dbReference>
<evidence type="ECO:0000259" key="3">
    <source>
        <dbReference type="Pfam" id="PF02826"/>
    </source>
</evidence>
<evidence type="ECO:0000256" key="1">
    <source>
        <dbReference type="ARBA" id="ARBA00023002"/>
    </source>
</evidence>
<sequence>MAMSFVAIACMRFLSSSTIIDALSAIEVLRDLPSGRVRPAARLEECMVAGWSAFGNPIRVVAPIPCRRSWPARHRAATLAAHARSLIVTDRAHVLLWTDSAAAYLDAVASAGLSDRVVIDALARKDRPSPEQLARTVAMMAPAVPAGLLPEMPKLRWVQAMSAGVEGWLALPDLPPGLVLTCARGTHRESMPENIIGALFYVSKPYAMAVENQKRRAWVGTVAQPLTGKTLGILGLGAIGQEVARIAAALGMRVIGTRRRPAPMAHVAEILPPDHTDTVLAQSDILLLLLPATPATENLIDARSLGLMKPSAWLLNFGRGHLINDNDLIAAVRQRKIAGAMLDVFRQEPLPADHPFWTTEGIIVLPHIGGPHPQRDKIVARLFVDNLDRFLRGAPLKEVVDRDAGY</sequence>
<dbReference type="EMBL" id="VDUZ01000021">
    <property type="protein sequence ID" value="TXL73961.1"/>
    <property type="molecule type" value="Genomic_DNA"/>
</dbReference>
<dbReference type="PROSITE" id="PS00671">
    <property type="entry name" value="D_2_HYDROXYACID_DH_3"/>
    <property type="match status" value="1"/>
</dbReference>
<keyword evidence="5" id="KW-1185">Reference proteome</keyword>
<evidence type="ECO:0000256" key="2">
    <source>
        <dbReference type="ARBA" id="ARBA00023027"/>
    </source>
</evidence>